<keyword evidence="3" id="KW-1185">Reference proteome</keyword>
<feature type="region of interest" description="Disordered" evidence="1">
    <location>
        <begin position="1"/>
        <end position="21"/>
    </location>
</feature>
<comment type="caution">
    <text evidence="2">The sequence shown here is derived from an EMBL/GenBank/DDBJ whole genome shotgun (WGS) entry which is preliminary data.</text>
</comment>
<evidence type="ECO:0000256" key="1">
    <source>
        <dbReference type="SAM" id="MobiDB-lite"/>
    </source>
</evidence>
<organism evidence="2 3">
    <name type="scientific">Trichonephila clavipes</name>
    <name type="common">Golden silk orbweaver</name>
    <name type="synonym">Nephila clavipes</name>
    <dbReference type="NCBI Taxonomy" id="2585209"/>
    <lineage>
        <taxon>Eukaryota</taxon>
        <taxon>Metazoa</taxon>
        <taxon>Ecdysozoa</taxon>
        <taxon>Arthropoda</taxon>
        <taxon>Chelicerata</taxon>
        <taxon>Arachnida</taxon>
        <taxon>Araneae</taxon>
        <taxon>Araneomorphae</taxon>
        <taxon>Entelegynae</taxon>
        <taxon>Araneoidea</taxon>
        <taxon>Nephilidae</taxon>
        <taxon>Trichonephila</taxon>
    </lineage>
</organism>
<name>A0A8X6VDV9_TRICX</name>
<dbReference type="Gene3D" id="3.30.420.10">
    <property type="entry name" value="Ribonuclease H-like superfamily/Ribonuclease H"/>
    <property type="match status" value="1"/>
</dbReference>
<dbReference type="InterPro" id="IPR036397">
    <property type="entry name" value="RNaseH_sf"/>
</dbReference>
<accession>A0A8X6VDV9</accession>
<evidence type="ECO:0000313" key="3">
    <source>
        <dbReference type="Proteomes" id="UP000887159"/>
    </source>
</evidence>
<dbReference type="AlphaFoldDB" id="A0A8X6VDV9"/>
<protein>
    <submittedName>
        <fullName evidence="2">Transposable element Tcb1 transposase</fullName>
    </submittedName>
</protein>
<sequence length="237" mass="27119">MSFTRRPGSGRPRQTSRREDSHIVRNARIQPIASPAAIQAQDWCRARVNWTAAEWNQLVFSDKSRFNLSSDINRVRVWRPHGERINPAFALQRHTAPTAGVMVWGAIAYNTRSPLVVIRGNMTASYHMCCHSCNGSLEPFSIGQCSASHVKDVTRLSPHCYYPCLAFRIPRFVCNRSYLESFGMASWESHEFKQTRGKEIWKQIWKEMSQDIIQNLYASMPDRIASCICARVCSTGY</sequence>
<evidence type="ECO:0000313" key="2">
    <source>
        <dbReference type="EMBL" id="GFY14797.1"/>
    </source>
</evidence>
<gene>
    <name evidence="2" type="primary">NCL1_17827</name>
    <name evidence="2" type="ORF">TNCV_648401</name>
</gene>
<dbReference type="Proteomes" id="UP000887159">
    <property type="component" value="Unassembled WGS sequence"/>
</dbReference>
<dbReference type="EMBL" id="BMAU01021331">
    <property type="protein sequence ID" value="GFY14797.1"/>
    <property type="molecule type" value="Genomic_DNA"/>
</dbReference>
<dbReference type="GO" id="GO:0003676">
    <property type="term" value="F:nucleic acid binding"/>
    <property type="evidence" value="ECO:0007669"/>
    <property type="project" value="InterPro"/>
</dbReference>
<proteinExistence type="predicted"/>
<reference evidence="2" key="1">
    <citation type="submission" date="2020-08" db="EMBL/GenBank/DDBJ databases">
        <title>Multicomponent nature underlies the extraordinary mechanical properties of spider dragline silk.</title>
        <authorList>
            <person name="Kono N."/>
            <person name="Nakamura H."/>
            <person name="Mori M."/>
            <person name="Yoshida Y."/>
            <person name="Ohtoshi R."/>
            <person name="Malay A.D."/>
            <person name="Moran D.A.P."/>
            <person name="Tomita M."/>
            <person name="Numata K."/>
            <person name="Arakawa K."/>
        </authorList>
    </citation>
    <scope>NUCLEOTIDE SEQUENCE</scope>
</reference>